<evidence type="ECO:0000313" key="2">
    <source>
        <dbReference type="EMBL" id="TFJ83958.1"/>
    </source>
</evidence>
<feature type="region of interest" description="Disordered" evidence="1">
    <location>
        <begin position="364"/>
        <end position="419"/>
    </location>
</feature>
<evidence type="ECO:0000256" key="1">
    <source>
        <dbReference type="SAM" id="MobiDB-lite"/>
    </source>
</evidence>
<feature type="compositionally biased region" description="Basic and acidic residues" evidence="1">
    <location>
        <begin position="58"/>
        <end position="70"/>
    </location>
</feature>
<name>A0A4D9D5P1_9STRA</name>
<dbReference type="AlphaFoldDB" id="A0A4D9D5P1"/>
<sequence>MCSSQRAAPTGSGEGGDKSSSLHQHNHNHLTPPVGAAPHGFGVEEDVDAADLPSGPADIRENELKDRKSSETTLSDKSSGTTNDDTKERVGQSSKSVDAGIGEDVVAGSGSSSCSDSSRSSSSSSSGDMECPVPTGAAGALPHDLHLRPSHRSRAKLVIDGAYLEASLTAAGNGLGSQVDLLALLSLLEDRLEVSFEKKVLYQATPGGQPNNFHRLIALVDGAHVAVHLQPLKSRNVTLDLGGGCKEDREILLDKGVDLALALEILEPLESEPANASPTLSSSSLASAATSTSFSQPVLVVLTGDEDMCPVMERAERVGYSVVVCGGRKSLSEKLHPFVRKGAGQAIWLEDLLEHASALGSGASLNGHAPRGVSTPPRHANAEASPATSVAPQTPLMMGDTAGTVGSGEGSSSSRGSISCAGGYSHADGGLNRSLRTASQAGPFLFKQQQQQQQQQQPQYDQLQQIQQQHAVSLQHHHRGGENASGNLVSPQVASAAAAAAAAATGLGGYQSLHPSIAASLALNGRNLPPSASASIGMGQNSSIGLSLNPKQKLYRCPQGRFCDKLDEPGHLRALRHPCPKGSTCAVALSVCNPGALGASGVSDTDRREHMLTFVHICPKGTVCPRNDIEHCTHFDHPYRRTKARCPEGGMCPFIVRGVGAHNSSAREHSRLYRHPCPRGSTCPLLAGKQPSEKKRYHLMDYTHPCHVGCKYSVDKEWAWQHFSDFDHEEDLQLKHPQLLHSHQTRGGGLDTRTSTTADDAGSAASSQVLLSGWKYLTDAGGGVGAANGGGGGAASSSSGSSTGSSSTWASPSTSSPAAAAPGGTGVEGQLEGSLGGSLFSADFFQPFPPKASERATAGPRGSVEGAKNGPGLANLDQIADVLQQVTTGRMEQSAHPNRYHRPQNLHGYQRGQAHHARAHPHQAQQLQHHQQHHHHHPQYHQQPQRGYQPSPGILAPLRDPLAYQPHHLDQQHQHAYLQLQSVPVSRMAGSGGGENEQSIAGGVVSSSGRMAHASASRPTQAMQSSWQPSG</sequence>
<evidence type="ECO:0008006" key="4">
    <source>
        <dbReference type="Google" id="ProtNLM"/>
    </source>
</evidence>
<feature type="compositionally biased region" description="Basic residues" evidence="1">
    <location>
        <begin position="930"/>
        <end position="939"/>
    </location>
</feature>
<feature type="compositionally biased region" description="Polar residues" evidence="1">
    <location>
        <begin position="1017"/>
        <end position="1031"/>
    </location>
</feature>
<feature type="region of interest" description="Disordered" evidence="1">
    <location>
        <begin position="1"/>
        <end position="144"/>
    </location>
</feature>
<feature type="compositionally biased region" description="Low complexity" evidence="1">
    <location>
        <begin position="410"/>
        <end position="419"/>
    </location>
</feature>
<feature type="region of interest" description="Disordered" evidence="1">
    <location>
        <begin position="987"/>
        <end position="1031"/>
    </location>
</feature>
<accession>A0A4D9D5P1</accession>
<feature type="compositionally biased region" description="Low complexity" evidence="1">
    <location>
        <begin position="751"/>
        <end position="762"/>
    </location>
</feature>
<feature type="region of interest" description="Disordered" evidence="1">
    <location>
        <begin position="446"/>
        <end position="488"/>
    </location>
</feature>
<feature type="compositionally biased region" description="Low complexity" evidence="1">
    <location>
        <begin position="108"/>
        <end position="127"/>
    </location>
</feature>
<feature type="compositionally biased region" description="Low complexity" evidence="1">
    <location>
        <begin position="448"/>
        <end position="469"/>
    </location>
</feature>
<feature type="compositionally biased region" description="Low complexity" evidence="1">
    <location>
        <begin position="795"/>
        <end position="833"/>
    </location>
</feature>
<organism evidence="2 3">
    <name type="scientific">Nannochloropsis salina CCMP1776</name>
    <dbReference type="NCBI Taxonomy" id="1027361"/>
    <lineage>
        <taxon>Eukaryota</taxon>
        <taxon>Sar</taxon>
        <taxon>Stramenopiles</taxon>
        <taxon>Ochrophyta</taxon>
        <taxon>Eustigmatophyceae</taxon>
        <taxon>Eustigmatales</taxon>
        <taxon>Monodopsidaceae</taxon>
        <taxon>Microchloropsis</taxon>
        <taxon>Microchloropsis salina</taxon>
    </lineage>
</organism>
<proteinExistence type="predicted"/>
<gene>
    <name evidence="2" type="ORF">NSK_005053</name>
</gene>
<feature type="region of interest" description="Disordered" evidence="1">
    <location>
        <begin position="741"/>
        <end position="762"/>
    </location>
</feature>
<feature type="compositionally biased region" description="Low complexity" evidence="1">
    <location>
        <begin position="940"/>
        <end position="950"/>
    </location>
</feature>
<keyword evidence="3" id="KW-1185">Reference proteome</keyword>
<dbReference type="OrthoDB" id="10335933at2759"/>
<comment type="caution">
    <text evidence="2">The sequence shown here is derived from an EMBL/GenBank/DDBJ whole genome shotgun (WGS) entry which is preliminary data.</text>
</comment>
<dbReference type="Gene3D" id="3.40.50.1010">
    <property type="entry name" value="5'-nuclease"/>
    <property type="match status" value="1"/>
</dbReference>
<feature type="region of interest" description="Disordered" evidence="1">
    <location>
        <begin position="891"/>
        <end position="959"/>
    </location>
</feature>
<feature type="region of interest" description="Disordered" evidence="1">
    <location>
        <begin position="789"/>
        <end position="833"/>
    </location>
</feature>
<protein>
    <recommendedName>
        <fullName evidence="4">NYN domain-containing protein</fullName>
    </recommendedName>
</protein>
<dbReference type="EMBL" id="SDOX01000021">
    <property type="protein sequence ID" value="TFJ83958.1"/>
    <property type="molecule type" value="Genomic_DNA"/>
</dbReference>
<feature type="compositionally biased region" description="Polar residues" evidence="1">
    <location>
        <begin position="71"/>
        <end position="83"/>
    </location>
</feature>
<reference evidence="2 3" key="1">
    <citation type="submission" date="2019-01" db="EMBL/GenBank/DDBJ databases">
        <title>Nuclear Genome Assembly of the Microalgal Biofuel strain Nannochloropsis salina CCMP1776.</title>
        <authorList>
            <person name="Hovde B."/>
        </authorList>
    </citation>
    <scope>NUCLEOTIDE SEQUENCE [LARGE SCALE GENOMIC DNA]</scope>
    <source>
        <strain evidence="2 3">CCMP1776</strain>
    </source>
</reference>
<feature type="region of interest" description="Disordered" evidence="1">
    <location>
        <begin position="845"/>
        <end position="873"/>
    </location>
</feature>
<evidence type="ECO:0000313" key="3">
    <source>
        <dbReference type="Proteomes" id="UP000355283"/>
    </source>
</evidence>
<dbReference type="Proteomes" id="UP000355283">
    <property type="component" value="Unassembled WGS sequence"/>
</dbReference>